<gene>
    <name evidence="2" type="ORF">KHLLAP_LOCUS6474</name>
</gene>
<name>A0AAI8VJZ6_9PEZI</name>
<accession>A0AAI8VJZ6</accession>
<feature type="compositionally biased region" description="Basic residues" evidence="1">
    <location>
        <begin position="94"/>
        <end position="108"/>
    </location>
</feature>
<dbReference type="Proteomes" id="UP001295740">
    <property type="component" value="Unassembled WGS sequence"/>
</dbReference>
<comment type="caution">
    <text evidence="2">The sequence shown here is derived from an EMBL/GenBank/DDBJ whole genome shotgun (WGS) entry which is preliminary data.</text>
</comment>
<evidence type="ECO:0000256" key="1">
    <source>
        <dbReference type="SAM" id="MobiDB-lite"/>
    </source>
</evidence>
<dbReference type="AlphaFoldDB" id="A0AAI8VJZ6"/>
<feature type="region of interest" description="Disordered" evidence="1">
    <location>
        <begin position="24"/>
        <end position="108"/>
    </location>
</feature>
<proteinExistence type="predicted"/>
<evidence type="ECO:0000313" key="3">
    <source>
        <dbReference type="Proteomes" id="UP001295740"/>
    </source>
</evidence>
<sequence>MCHNSAGPLGHSCRPCNTPCNCNSAAVNPDNTEDKAAEPIPELVVESAGGDSADANHMNTSTSGGEHETSSSSSSNIDGAQQTPDYHDENKIAHERHHHSQPTGRARL</sequence>
<feature type="compositionally biased region" description="Low complexity" evidence="1">
    <location>
        <begin position="60"/>
        <end position="75"/>
    </location>
</feature>
<protein>
    <submittedName>
        <fullName evidence="2">Uu.00g001360.m01.CDS01</fullName>
    </submittedName>
</protein>
<reference evidence="2" key="1">
    <citation type="submission" date="2023-10" db="EMBL/GenBank/DDBJ databases">
        <authorList>
            <person name="Hackl T."/>
        </authorList>
    </citation>
    <scope>NUCLEOTIDE SEQUENCE</scope>
</reference>
<dbReference type="EMBL" id="CAUWAG010000008">
    <property type="protein sequence ID" value="CAJ2506006.1"/>
    <property type="molecule type" value="Genomic_DNA"/>
</dbReference>
<keyword evidence="3" id="KW-1185">Reference proteome</keyword>
<organism evidence="2 3">
    <name type="scientific">Anthostomella pinea</name>
    <dbReference type="NCBI Taxonomy" id="933095"/>
    <lineage>
        <taxon>Eukaryota</taxon>
        <taxon>Fungi</taxon>
        <taxon>Dikarya</taxon>
        <taxon>Ascomycota</taxon>
        <taxon>Pezizomycotina</taxon>
        <taxon>Sordariomycetes</taxon>
        <taxon>Xylariomycetidae</taxon>
        <taxon>Xylariales</taxon>
        <taxon>Xylariaceae</taxon>
        <taxon>Anthostomella</taxon>
    </lineage>
</organism>
<evidence type="ECO:0000313" key="2">
    <source>
        <dbReference type="EMBL" id="CAJ2506006.1"/>
    </source>
</evidence>